<dbReference type="InterPro" id="IPR036291">
    <property type="entry name" value="NAD(P)-bd_dom_sf"/>
</dbReference>
<evidence type="ECO:0000259" key="3">
    <source>
        <dbReference type="Pfam" id="PF08501"/>
    </source>
</evidence>
<dbReference type="GO" id="GO:0009423">
    <property type="term" value="P:chorismate biosynthetic process"/>
    <property type="evidence" value="ECO:0007669"/>
    <property type="project" value="TreeGrafter"/>
</dbReference>
<dbReference type="EMBL" id="FNUC01000003">
    <property type="protein sequence ID" value="SEE84749.1"/>
    <property type="molecule type" value="Genomic_DNA"/>
</dbReference>
<dbReference type="GO" id="GO:0009073">
    <property type="term" value="P:aromatic amino acid family biosynthetic process"/>
    <property type="evidence" value="ECO:0007669"/>
    <property type="project" value="UniProtKB-KW"/>
</dbReference>
<evidence type="ECO:0000313" key="6">
    <source>
        <dbReference type="Proteomes" id="UP000181980"/>
    </source>
</evidence>
<dbReference type="SUPFAM" id="SSF53223">
    <property type="entry name" value="Aminoacid dehydrogenase-like, N-terminal domain"/>
    <property type="match status" value="1"/>
</dbReference>
<sequence length="275" mass="27454">MLTRCAVLGSPIAHSLSPVIHRAAYRQLGLDWEYTAHEVDEAGLAGFVASLGAGWRGLSLTMPLKRVALDLATSASDVAATVGAANTLVRRDHGGWDADNTDVPGIVATLREAGAAVAAPVCLWGGGATAASVLAALAFLESGPVHVHVRSAARAEAALAVAAALGHPAEPAPWAVLPACADAGVTVTTAPSGALDELATAVAAAGATDRVLFDVVYDPWPTPVAAAWQAAGGVVASGLDLLAHQAVGQVRLMTGADVPVDVLRSAALAAIGARA</sequence>
<keyword evidence="6" id="KW-1185">Reference proteome</keyword>
<dbReference type="Gene3D" id="3.40.50.10860">
    <property type="entry name" value="Leucine Dehydrogenase, chain A, domain 1"/>
    <property type="match status" value="1"/>
</dbReference>
<gene>
    <name evidence="5" type="ORF">SAMN04488561_2960</name>
</gene>
<dbReference type="NCBIfam" id="NF001311">
    <property type="entry name" value="PRK00258.1-3"/>
    <property type="match status" value="1"/>
</dbReference>
<dbReference type="SUPFAM" id="SSF51735">
    <property type="entry name" value="NAD(P)-binding Rossmann-fold domains"/>
    <property type="match status" value="1"/>
</dbReference>
<organism evidence="5 6">
    <name type="scientific">Jiangella alba</name>
    <dbReference type="NCBI Taxonomy" id="561176"/>
    <lineage>
        <taxon>Bacteria</taxon>
        <taxon>Bacillati</taxon>
        <taxon>Actinomycetota</taxon>
        <taxon>Actinomycetes</taxon>
        <taxon>Jiangellales</taxon>
        <taxon>Jiangellaceae</taxon>
        <taxon>Jiangella</taxon>
    </lineage>
</organism>
<dbReference type="PANTHER" id="PTHR21089:SF1">
    <property type="entry name" value="BIFUNCTIONAL 3-DEHYDROQUINATE DEHYDRATASE_SHIKIMATE DEHYDROGENASE, CHLOROPLASTIC"/>
    <property type="match status" value="1"/>
</dbReference>
<keyword evidence="2" id="KW-0057">Aromatic amino acid biosynthesis</keyword>
<dbReference type="STRING" id="561176.SAMN04488561_2960"/>
<feature type="domain" description="SDH C-terminal" evidence="4">
    <location>
        <begin position="238"/>
        <end position="268"/>
    </location>
</feature>
<dbReference type="Pfam" id="PF18317">
    <property type="entry name" value="SDH_C"/>
    <property type="match status" value="1"/>
</dbReference>
<protein>
    <submittedName>
        <fullName evidence="5">Shikimate dehydrogenase</fullName>
    </submittedName>
</protein>
<dbReference type="GO" id="GO:0004764">
    <property type="term" value="F:shikimate 3-dehydrogenase (NADP+) activity"/>
    <property type="evidence" value="ECO:0007669"/>
    <property type="project" value="InterPro"/>
</dbReference>
<dbReference type="AlphaFoldDB" id="A0A1H5M5L0"/>
<evidence type="ECO:0000256" key="1">
    <source>
        <dbReference type="ARBA" id="ARBA00004871"/>
    </source>
</evidence>
<dbReference type="GO" id="GO:0019632">
    <property type="term" value="P:shikimate metabolic process"/>
    <property type="evidence" value="ECO:0007669"/>
    <property type="project" value="TreeGrafter"/>
</dbReference>
<dbReference type="Gene3D" id="3.40.50.720">
    <property type="entry name" value="NAD(P)-binding Rossmann-like Domain"/>
    <property type="match status" value="1"/>
</dbReference>
<evidence type="ECO:0000313" key="5">
    <source>
        <dbReference type="EMBL" id="SEE84749.1"/>
    </source>
</evidence>
<dbReference type="InterPro" id="IPR022893">
    <property type="entry name" value="Shikimate_DH_fam"/>
</dbReference>
<evidence type="ECO:0000259" key="4">
    <source>
        <dbReference type="Pfam" id="PF18317"/>
    </source>
</evidence>
<keyword evidence="2" id="KW-0028">Amino-acid biosynthesis</keyword>
<dbReference type="GO" id="GO:0050661">
    <property type="term" value="F:NADP binding"/>
    <property type="evidence" value="ECO:0007669"/>
    <property type="project" value="TreeGrafter"/>
</dbReference>
<dbReference type="OrthoDB" id="9776868at2"/>
<evidence type="ECO:0000256" key="2">
    <source>
        <dbReference type="ARBA" id="ARBA00023141"/>
    </source>
</evidence>
<dbReference type="Proteomes" id="UP000181980">
    <property type="component" value="Unassembled WGS sequence"/>
</dbReference>
<dbReference type="GO" id="GO:0005829">
    <property type="term" value="C:cytosol"/>
    <property type="evidence" value="ECO:0007669"/>
    <property type="project" value="TreeGrafter"/>
</dbReference>
<name>A0A1H5M5L0_9ACTN</name>
<dbReference type="InterPro" id="IPR041121">
    <property type="entry name" value="SDH_C"/>
</dbReference>
<dbReference type="Pfam" id="PF08501">
    <property type="entry name" value="Shikimate_dh_N"/>
    <property type="match status" value="1"/>
</dbReference>
<comment type="pathway">
    <text evidence="1">Metabolic intermediate biosynthesis; chorismate biosynthesis; chorismate from D-erythrose 4-phosphate and phosphoenolpyruvate: step 4/7.</text>
</comment>
<proteinExistence type="predicted"/>
<reference evidence="6" key="1">
    <citation type="submission" date="2016-10" db="EMBL/GenBank/DDBJ databases">
        <authorList>
            <person name="Varghese N."/>
            <person name="Submissions S."/>
        </authorList>
    </citation>
    <scope>NUCLEOTIDE SEQUENCE [LARGE SCALE GENOMIC DNA]</scope>
    <source>
        <strain evidence="6">DSM 45237</strain>
    </source>
</reference>
<dbReference type="InterPro" id="IPR013708">
    <property type="entry name" value="Shikimate_DH-bd_N"/>
</dbReference>
<feature type="domain" description="Shikimate dehydrogenase substrate binding N-terminal" evidence="3">
    <location>
        <begin position="7"/>
        <end position="88"/>
    </location>
</feature>
<accession>A0A1H5M5L0</accession>
<dbReference type="PANTHER" id="PTHR21089">
    <property type="entry name" value="SHIKIMATE DEHYDROGENASE"/>
    <property type="match status" value="1"/>
</dbReference>
<dbReference type="InterPro" id="IPR046346">
    <property type="entry name" value="Aminoacid_DH-like_N_sf"/>
</dbReference>